<dbReference type="InterPro" id="IPR003607">
    <property type="entry name" value="HD/PDEase_dom"/>
</dbReference>
<dbReference type="CDD" id="cd00077">
    <property type="entry name" value="HDc"/>
    <property type="match status" value="1"/>
</dbReference>
<dbReference type="PROSITE" id="PS51831">
    <property type="entry name" value="HD"/>
    <property type="match status" value="1"/>
</dbReference>
<accession>A0ABR2I8M3</accession>
<proteinExistence type="predicted"/>
<keyword evidence="3" id="KW-1185">Reference proteome</keyword>
<dbReference type="Gene3D" id="1.10.3210.10">
    <property type="entry name" value="Hypothetical protein af1432"/>
    <property type="match status" value="1"/>
</dbReference>
<protein>
    <submittedName>
        <fullName evidence="2">Cyanamide hydratase</fullName>
    </submittedName>
</protein>
<sequence>MTSPAFSSSTTPAASAEDIAKHGWTAVPVDANAIFGDKPFLYEPAPISVDDIPFPSDDPLVAKVQEHVKRELPEPTFNHSMRVYSFGYCILKDQFPEHFQSLSLSTWALTALLHDIGTAQKNLTSTLLSFEFWGGFHALHLLTEVSPTDSNFSSPAPRAQAEAVAEAIVRHQDLGVEGTIPVLGQVVQLATVFDNMGARPGLVHERTRDAVVGRWPRLGWSACFESVIHEEMGLKPWAHTSHLGEAFPRGVRANGKTGLMSKYEKY</sequence>
<dbReference type="NCBIfam" id="TIGR03401">
    <property type="entry name" value="cyanamide_fam"/>
    <property type="match status" value="1"/>
</dbReference>
<evidence type="ECO:0000313" key="2">
    <source>
        <dbReference type="EMBL" id="KAK8859328.1"/>
    </source>
</evidence>
<dbReference type="InterPro" id="IPR017771">
    <property type="entry name" value="Cyanamide_hydratase_HD"/>
</dbReference>
<dbReference type="Proteomes" id="UP001390339">
    <property type="component" value="Unassembled WGS sequence"/>
</dbReference>
<evidence type="ECO:0000313" key="3">
    <source>
        <dbReference type="Proteomes" id="UP001390339"/>
    </source>
</evidence>
<evidence type="ECO:0000259" key="1">
    <source>
        <dbReference type="PROSITE" id="PS51831"/>
    </source>
</evidence>
<dbReference type="Pfam" id="PF01966">
    <property type="entry name" value="HD"/>
    <property type="match status" value="1"/>
</dbReference>
<dbReference type="InterPro" id="IPR006674">
    <property type="entry name" value="HD_domain"/>
</dbReference>
<feature type="domain" description="HD" evidence="1">
    <location>
        <begin position="76"/>
        <end position="196"/>
    </location>
</feature>
<dbReference type="SUPFAM" id="SSF109604">
    <property type="entry name" value="HD-domain/PDEase-like"/>
    <property type="match status" value="1"/>
</dbReference>
<reference evidence="2 3" key="1">
    <citation type="journal article" date="2024" name="IMA Fungus">
        <title>Apiospora arundinis, a panoply of carbohydrate-active enzymes and secondary metabolites.</title>
        <authorList>
            <person name="Sorensen T."/>
            <person name="Petersen C."/>
            <person name="Muurmann A.T."/>
            <person name="Christiansen J.V."/>
            <person name="Brundto M.L."/>
            <person name="Overgaard C.K."/>
            <person name="Boysen A.T."/>
            <person name="Wollenberg R.D."/>
            <person name="Larsen T.O."/>
            <person name="Sorensen J.L."/>
            <person name="Nielsen K.L."/>
            <person name="Sondergaard T.E."/>
        </authorList>
    </citation>
    <scope>NUCLEOTIDE SEQUENCE [LARGE SCALE GENOMIC DNA]</scope>
    <source>
        <strain evidence="2 3">AAU 773</strain>
    </source>
</reference>
<dbReference type="EMBL" id="JAPCWZ010000006">
    <property type="protein sequence ID" value="KAK8859328.1"/>
    <property type="molecule type" value="Genomic_DNA"/>
</dbReference>
<dbReference type="SMART" id="SM00471">
    <property type="entry name" value="HDc"/>
    <property type="match status" value="1"/>
</dbReference>
<comment type="caution">
    <text evidence="2">The sequence shown here is derived from an EMBL/GenBank/DDBJ whole genome shotgun (WGS) entry which is preliminary data.</text>
</comment>
<name>A0ABR2I8M3_9PEZI</name>
<dbReference type="PANTHER" id="PTHR35569:SF1">
    <property type="entry name" value="CYANAMIDE HYDRATASE DDI2-RELATED"/>
    <property type="match status" value="1"/>
</dbReference>
<dbReference type="PANTHER" id="PTHR35569">
    <property type="entry name" value="CYANAMIDE HYDRATASE DDI2-RELATED"/>
    <property type="match status" value="1"/>
</dbReference>
<organism evidence="2 3">
    <name type="scientific">Apiospora arundinis</name>
    <dbReference type="NCBI Taxonomy" id="335852"/>
    <lineage>
        <taxon>Eukaryota</taxon>
        <taxon>Fungi</taxon>
        <taxon>Dikarya</taxon>
        <taxon>Ascomycota</taxon>
        <taxon>Pezizomycotina</taxon>
        <taxon>Sordariomycetes</taxon>
        <taxon>Xylariomycetidae</taxon>
        <taxon>Amphisphaeriales</taxon>
        <taxon>Apiosporaceae</taxon>
        <taxon>Apiospora</taxon>
    </lineage>
</organism>
<gene>
    <name evidence="2" type="ORF">PGQ11_010062</name>
</gene>